<gene>
    <name evidence="1" type="ORF">LTR36_004728</name>
</gene>
<accession>A0AAV9JF84</accession>
<dbReference type="AlphaFoldDB" id="A0AAV9JF84"/>
<comment type="caution">
    <text evidence="1">The sequence shown here is derived from an EMBL/GenBank/DDBJ whole genome shotgun (WGS) entry which is preliminary data.</text>
</comment>
<evidence type="ECO:0000313" key="2">
    <source>
        <dbReference type="Proteomes" id="UP001324427"/>
    </source>
</evidence>
<name>A0AAV9JF84_9PEZI</name>
<sequence>MHDPAMYPPARHARVPWLFVDNPASHRQFTPEAHESLELATRAVERCERQEFAYIDKWAAVVKWHEWRQGFGVILEMADLSGMDESVLIAPFQIFNRYFFGGSIQRARLRWGLRDLRSQAGWAASCRVNHGGGDVLITLGPEHRNRIQGDVVGLSPFDSLMGDLLHEMVHAFLGRYSCVGYTCESVECLGLSEANIRRNNSHGRAWWRLAQAIEAEAQRAFGIAADLTSNEEGMDDRCPGVA</sequence>
<dbReference type="Proteomes" id="UP001324427">
    <property type="component" value="Unassembled WGS sequence"/>
</dbReference>
<reference evidence="1 2" key="1">
    <citation type="submission" date="2021-11" db="EMBL/GenBank/DDBJ databases">
        <title>Black yeast isolated from Biological Soil Crust.</title>
        <authorList>
            <person name="Kurbessoian T."/>
        </authorList>
    </citation>
    <scope>NUCLEOTIDE SEQUENCE [LARGE SCALE GENOMIC DNA]</scope>
    <source>
        <strain evidence="1 2">CCFEE 5522</strain>
    </source>
</reference>
<protein>
    <recommendedName>
        <fullName evidence="3">SprT-like domain-containing protein</fullName>
    </recommendedName>
</protein>
<organism evidence="1 2">
    <name type="scientific">Oleoguttula mirabilis</name>
    <dbReference type="NCBI Taxonomy" id="1507867"/>
    <lineage>
        <taxon>Eukaryota</taxon>
        <taxon>Fungi</taxon>
        <taxon>Dikarya</taxon>
        <taxon>Ascomycota</taxon>
        <taxon>Pezizomycotina</taxon>
        <taxon>Dothideomycetes</taxon>
        <taxon>Dothideomycetidae</taxon>
        <taxon>Mycosphaerellales</taxon>
        <taxon>Teratosphaeriaceae</taxon>
        <taxon>Oleoguttula</taxon>
    </lineage>
</organism>
<evidence type="ECO:0008006" key="3">
    <source>
        <dbReference type="Google" id="ProtNLM"/>
    </source>
</evidence>
<dbReference type="EMBL" id="JAVFHQ010000028">
    <property type="protein sequence ID" value="KAK4543954.1"/>
    <property type="molecule type" value="Genomic_DNA"/>
</dbReference>
<keyword evidence="2" id="KW-1185">Reference proteome</keyword>
<proteinExistence type="predicted"/>
<evidence type="ECO:0000313" key="1">
    <source>
        <dbReference type="EMBL" id="KAK4543954.1"/>
    </source>
</evidence>